<feature type="chain" id="PRO_5014190110" evidence="3">
    <location>
        <begin position="23"/>
        <end position="547"/>
    </location>
</feature>
<dbReference type="PANTHER" id="PTHR33538">
    <property type="entry name" value="PROTEIN GAMETE EXPRESSED 1"/>
    <property type="match status" value="1"/>
</dbReference>
<feature type="region of interest" description="Disordered" evidence="1">
    <location>
        <begin position="524"/>
        <end position="547"/>
    </location>
</feature>
<keyword evidence="2" id="KW-0472">Membrane</keyword>
<dbReference type="Proteomes" id="UP000236319">
    <property type="component" value="Unassembled WGS sequence"/>
</dbReference>
<keyword evidence="3" id="KW-0732">Signal</keyword>
<organism evidence="4 5">
    <name type="scientific">Babesia ovata</name>
    <dbReference type="NCBI Taxonomy" id="189622"/>
    <lineage>
        <taxon>Eukaryota</taxon>
        <taxon>Sar</taxon>
        <taxon>Alveolata</taxon>
        <taxon>Apicomplexa</taxon>
        <taxon>Aconoidasida</taxon>
        <taxon>Piroplasmida</taxon>
        <taxon>Babesiidae</taxon>
        <taxon>Babesia</taxon>
    </lineage>
</organism>
<dbReference type="EMBL" id="BDSA01000003">
    <property type="protein sequence ID" value="GBE61216.1"/>
    <property type="molecule type" value="Genomic_DNA"/>
</dbReference>
<dbReference type="OrthoDB" id="365893at2759"/>
<feature type="transmembrane region" description="Helical" evidence="2">
    <location>
        <begin position="333"/>
        <end position="350"/>
    </location>
</feature>
<keyword evidence="2" id="KW-0812">Transmembrane</keyword>
<protein>
    <submittedName>
        <fullName evidence="4">Nuclear fusion protein</fullName>
    </submittedName>
</protein>
<accession>A0A2H6KDZ9</accession>
<dbReference type="AlphaFoldDB" id="A0A2H6KDZ9"/>
<evidence type="ECO:0000256" key="1">
    <source>
        <dbReference type="SAM" id="MobiDB-lite"/>
    </source>
</evidence>
<dbReference type="GeneID" id="39874986"/>
<proteinExistence type="predicted"/>
<name>A0A2H6KDZ9_9APIC</name>
<dbReference type="VEuPathDB" id="PiroplasmaDB:BOVATA_027090"/>
<evidence type="ECO:0000256" key="2">
    <source>
        <dbReference type="SAM" id="Phobius"/>
    </source>
</evidence>
<feature type="signal peptide" evidence="3">
    <location>
        <begin position="1"/>
        <end position="22"/>
    </location>
</feature>
<keyword evidence="5" id="KW-1185">Reference proteome</keyword>
<evidence type="ECO:0000313" key="4">
    <source>
        <dbReference type="EMBL" id="GBE61216.1"/>
    </source>
</evidence>
<evidence type="ECO:0000313" key="5">
    <source>
        <dbReference type="Proteomes" id="UP000236319"/>
    </source>
</evidence>
<dbReference type="InterPro" id="IPR040346">
    <property type="entry name" value="GEX1/Brambleberry"/>
</dbReference>
<dbReference type="RefSeq" id="XP_028867459.1">
    <property type="nucleotide sequence ID" value="XM_029011626.1"/>
</dbReference>
<sequence length="547" mass="61687">MRGIYYRILVIIFPLSLQLALPADYKTWYGSAKNSFTRGKSTYDDLVKSAQNSEDECIILNSTDNRLSTKLGAGRGIGTESGSFPCLDHLQHKDNRSSFDINFNIGDIAAGSREQRLVAEGGCWQFVLNQVSALDVDRCDVKGEVSRSLIALAKTKCHLIRSGRSFPLAEHGCLLNPELLDDSALGLFSEQYTSNPCRSMYSSGECEKLKEDIVAQCTNPRVMTEAAFQMYHADLNHIDDICFYLQSNEWNRRTETNINRLGESAVNLLTTQQNMEMFLDGMQKQQEESLRKATRLTSWMDDLREDLKDVFSILQIINSYQYKIYAFIHSFKLFFQYALYAIVAIALTVFEATAWARPRIVLAVATSCLADALAFKAITRSAALERLGFSKEDVYGITSSAIRWIAVVYSVYTWVKALVTYQPPAQAMLKEMHQIRKILTPRIVYPTISTERGDSDGTGDEGSAKLKCASQAADNSPRGYTLDDFVELFGDRSDSTYTYKSGYTTEESYDGSLGEDSEGLVEEYLESQSRRRRRTASPRQVANYRRL</sequence>
<dbReference type="PANTHER" id="PTHR33538:SF2">
    <property type="entry name" value="PROTEIN GAMETE EXPRESSED 1"/>
    <property type="match status" value="1"/>
</dbReference>
<evidence type="ECO:0000256" key="3">
    <source>
        <dbReference type="SAM" id="SignalP"/>
    </source>
</evidence>
<gene>
    <name evidence="4" type="ORF">BOVATA_027090</name>
</gene>
<comment type="caution">
    <text evidence="4">The sequence shown here is derived from an EMBL/GenBank/DDBJ whole genome shotgun (WGS) entry which is preliminary data.</text>
</comment>
<reference evidence="4 5" key="1">
    <citation type="journal article" date="2017" name="BMC Genomics">
        <title>Whole-genome assembly of Babesia ovata and comparative genomics between closely related pathogens.</title>
        <authorList>
            <person name="Yamagishi J."/>
            <person name="Asada M."/>
            <person name="Hakimi H."/>
            <person name="Tanaka T.Q."/>
            <person name="Sugimoto C."/>
            <person name="Kawazu S."/>
        </authorList>
    </citation>
    <scope>NUCLEOTIDE SEQUENCE [LARGE SCALE GENOMIC DNA]</scope>
    <source>
        <strain evidence="4 5">Miyake</strain>
    </source>
</reference>
<keyword evidence="2" id="KW-1133">Transmembrane helix</keyword>